<keyword evidence="8" id="KW-1185">Reference proteome</keyword>
<dbReference type="GO" id="GO:0008270">
    <property type="term" value="F:zinc ion binding"/>
    <property type="evidence" value="ECO:0007669"/>
    <property type="project" value="UniProtKB-UniRule"/>
</dbReference>
<feature type="chain" id="PRO_5025098555" description="Carbonic anhydrase" evidence="4">
    <location>
        <begin position="18"/>
        <end position="301"/>
    </location>
</feature>
<feature type="domain" description="Alpha-carbonic anhydrase" evidence="6">
    <location>
        <begin position="25"/>
        <end position="274"/>
    </location>
</feature>
<evidence type="ECO:0000256" key="1">
    <source>
        <dbReference type="ARBA" id="ARBA00010718"/>
    </source>
</evidence>
<dbReference type="Proteomes" id="UP000261600">
    <property type="component" value="Unplaced"/>
</dbReference>
<protein>
    <recommendedName>
        <fullName evidence="4">Carbonic anhydrase</fullName>
        <ecNumber evidence="4">4.2.1.1</ecNumber>
    </recommendedName>
</protein>
<evidence type="ECO:0000256" key="3">
    <source>
        <dbReference type="ARBA" id="ARBA00022833"/>
    </source>
</evidence>
<comment type="similarity">
    <text evidence="1 4">Belongs to the alpha-carbonic anhydrase family.</text>
</comment>
<evidence type="ECO:0000313" key="7">
    <source>
        <dbReference type="Ensembl" id="ENSMALP00000027308.1"/>
    </source>
</evidence>
<dbReference type="Ensembl" id="ENSMALT00000027810.1">
    <property type="protein sequence ID" value="ENSMALP00000027308.1"/>
    <property type="gene ID" value="ENSMALG00000018950.1"/>
</dbReference>
<keyword evidence="3 4" id="KW-0862">Zinc</keyword>
<sequence>MLSLITLLLQYSQYVGCVCVSDAGQKWCYTGCESDHIISTGQSPVNIETKNVVMNKQLDAFKYTNFDNKNIINYIINSGHTGLKNMVEVSGGHLQYVYSTSQFHFHWGSASSHSEGSEHTVDSKRYPMEMHIVSKRKDFTEATHFPDALAVLGFFIEVIPSVTEAWTKLTNYLPAIQNIKKLSIDDLLGNVNRAAYYRYNGSLTTPLCNETVVWTVFKEPIKVDPNLVRATHHCKVEDVSTEVVFHSDLEMLMTNDNVFRPTQPLNGRTIYASTSTSSAAGPIILLLLLACLCAFSCSFHL</sequence>
<dbReference type="GO" id="GO:0005886">
    <property type="term" value="C:plasma membrane"/>
    <property type="evidence" value="ECO:0007669"/>
    <property type="project" value="TreeGrafter"/>
</dbReference>
<evidence type="ECO:0000313" key="8">
    <source>
        <dbReference type="Proteomes" id="UP000261600"/>
    </source>
</evidence>
<dbReference type="PANTHER" id="PTHR18952:SF200">
    <property type="entry name" value="CARBONIC ANHYDRASE"/>
    <property type="match status" value="1"/>
</dbReference>
<dbReference type="GO" id="GO:0004089">
    <property type="term" value="F:carbonate dehydratase activity"/>
    <property type="evidence" value="ECO:0007669"/>
    <property type="project" value="UniProtKB-UniRule"/>
</dbReference>
<keyword evidence="4" id="KW-0732">Signal</keyword>
<keyword evidence="2 4" id="KW-0479">Metal-binding</keyword>
<dbReference type="PROSITE" id="PS00162">
    <property type="entry name" value="ALPHA_CA_1"/>
    <property type="match status" value="1"/>
</dbReference>
<dbReference type="PANTHER" id="PTHR18952">
    <property type="entry name" value="CARBONIC ANHYDRASE"/>
    <property type="match status" value="1"/>
</dbReference>
<keyword evidence="5" id="KW-0472">Membrane</keyword>
<evidence type="ECO:0000256" key="2">
    <source>
        <dbReference type="ARBA" id="ARBA00022723"/>
    </source>
</evidence>
<dbReference type="EC" id="4.2.1.1" evidence="4"/>
<dbReference type="STRING" id="43700.ENSMALP00000027308"/>
<reference evidence="7" key="2">
    <citation type="submission" date="2025-09" db="UniProtKB">
        <authorList>
            <consortium name="Ensembl"/>
        </authorList>
    </citation>
    <scope>IDENTIFICATION</scope>
</reference>
<dbReference type="AlphaFoldDB" id="A0A3Q3KE74"/>
<accession>A0A3Q3KE74</accession>
<keyword evidence="4" id="KW-0456">Lyase</keyword>
<evidence type="ECO:0000256" key="4">
    <source>
        <dbReference type="RuleBase" id="RU367011"/>
    </source>
</evidence>
<dbReference type="SMART" id="SM01057">
    <property type="entry name" value="Carb_anhydrase"/>
    <property type="match status" value="1"/>
</dbReference>
<proteinExistence type="inferred from homology"/>
<comment type="function">
    <text evidence="4">Reversible hydration of carbon dioxide.</text>
</comment>
<feature type="transmembrane region" description="Helical" evidence="5">
    <location>
        <begin position="279"/>
        <end position="299"/>
    </location>
</feature>
<dbReference type="InterPro" id="IPR036398">
    <property type="entry name" value="CA_dom_sf"/>
</dbReference>
<feature type="signal peptide" evidence="4">
    <location>
        <begin position="1"/>
        <end position="17"/>
    </location>
</feature>
<dbReference type="PROSITE" id="PS51144">
    <property type="entry name" value="ALPHA_CA_2"/>
    <property type="match status" value="1"/>
</dbReference>
<dbReference type="SUPFAM" id="SSF51069">
    <property type="entry name" value="Carbonic anhydrase"/>
    <property type="match status" value="1"/>
</dbReference>
<dbReference type="InterPro" id="IPR018338">
    <property type="entry name" value="Carbonic_anhydrase_a-class_CS"/>
</dbReference>
<reference evidence="7" key="1">
    <citation type="submission" date="2025-08" db="UniProtKB">
        <authorList>
            <consortium name="Ensembl"/>
        </authorList>
    </citation>
    <scope>IDENTIFICATION</scope>
</reference>
<dbReference type="InterPro" id="IPR001148">
    <property type="entry name" value="CA_dom"/>
</dbReference>
<keyword evidence="5" id="KW-1133">Transmembrane helix</keyword>
<dbReference type="InterPro" id="IPR023561">
    <property type="entry name" value="Carbonic_anhydrase_a-class"/>
</dbReference>
<organism evidence="7 8">
    <name type="scientific">Monopterus albus</name>
    <name type="common">Swamp eel</name>
    <dbReference type="NCBI Taxonomy" id="43700"/>
    <lineage>
        <taxon>Eukaryota</taxon>
        <taxon>Metazoa</taxon>
        <taxon>Chordata</taxon>
        <taxon>Craniata</taxon>
        <taxon>Vertebrata</taxon>
        <taxon>Euteleostomi</taxon>
        <taxon>Actinopterygii</taxon>
        <taxon>Neopterygii</taxon>
        <taxon>Teleostei</taxon>
        <taxon>Neoteleostei</taxon>
        <taxon>Acanthomorphata</taxon>
        <taxon>Anabantaria</taxon>
        <taxon>Synbranchiformes</taxon>
        <taxon>Synbranchidae</taxon>
        <taxon>Monopterus</taxon>
    </lineage>
</organism>
<comment type="cofactor">
    <cofactor evidence="4">
        <name>Zn(2+)</name>
        <dbReference type="ChEBI" id="CHEBI:29105"/>
    </cofactor>
</comment>
<keyword evidence="5" id="KW-0812">Transmembrane</keyword>
<evidence type="ECO:0000256" key="5">
    <source>
        <dbReference type="SAM" id="Phobius"/>
    </source>
</evidence>
<dbReference type="Gene3D" id="3.10.200.10">
    <property type="entry name" value="Alpha carbonic anhydrase"/>
    <property type="match status" value="1"/>
</dbReference>
<name>A0A3Q3KE74_MONAL</name>
<comment type="catalytic activity">
    <reaction evidence="4">
        <text>hydrogencarbonate + H(+) = CO2 + H2O</text>
        <dbReference type="Rhea" id="RHEA:10748"/>
        <dbReference type="ChEBI" id="CHEBI:15377"/>
        <dbReference type="ChEBI" id="CHEBI:15378"/>
        <dbReference type="ChEBI" id="CHEBI:16526"/>
        <dbReference type="ChEBI" id="CHEBI:17544"/>
        <dbReference type="EC" id="4.2.1.1"/>
    </reaction>
</comment>
<dbReference type="Pfam" id="PF00194">
    <property type="entry name" value="Carb_anhydrase"/>
    <property type="match status" value="1"/>
</dbReference>
<evidence type="ECO:0000259" key="6">
    <source>
        <dbReference type="PROSITE" id="PS51144"/>
    </source>
</evidence>